<dbReference type="InterPro" id="IPR011701">
    <property type="entry name" value="MFS"/>
</dbReference>
<dbReference type="Proteomes" id="UP000799772">
    <property type="component" value="Unassembled WGS sequence"/>
</dbReference>
<feature type="transmembrane region" description="Helical" evidence="6">
    <location>
        <begin position="255"/>
        <end position="279"/>
    </location>
</feature>
<dbReference type="GO" id="GO:0015174">
    <property type="term" value="F:basic amino acid transmembrane transporter activity"/>
    <property type="evidence" value="ECO:0007669"/>
    <property type="project" value="TreeGrafter"/>
</dbReference>
<feature type="transmembrane region" description="Helical" evidence="6">
    <location>
        <begin position="216"/>
        <end position="235"/>
    </location>
</feature>
<dbReference type="InterPro" id="IPR020846">
    <property type="entry name" value="MFS_dom"/>
</dbReference>
<keyword evidence="3 6" id="KW-1133">Transmembrane helix</keyword>
<feature type="transmembrane region" description="Helical" evidence="6">
    <location>
        <begin position="333"/>
        <end position="353"/>
    </location>
</feature>
<dbReference type="GO" id="GO:0000329">
    <property type="term" value="C:fungal-type vacuole membrane"/>
    <property type="evidence" value="ECO:0007669"/>
    <property type="project" value="TreeGrafter"/>
</dbReference>
<feature type="transmembrane region" description="Helical" evidence="6">
    <location>
        <begin position="128"/>
        <end position="147"/>
    </location>
</feature>
<feature type="transmembrane region" description="Helical" evidence="6">
    <location>
        <begin position="396"/>
        <end position="415"/>
    </location>
</feature>
<gene>
    <name evidence="8" type="ORF">NA57DRAFT_78666</name>
</gene>
<evidence type="ECO:0000313" key="9">
    <source>
        <dbReference type="Proteomes" id="UP000799772"/>
    </source>
</evidence>
<dbReference type="EMBL" id="ML978130">
    <property type="protein sequence ID" value="KAF2095891.1"/>
    <property type="molecule type" value="Genomic_DNA"/>
</dbReference>
<evidence type="ECO:0000256" key="1">
    <source>
        <dbReference type="ARBA" id="ARBA00004141"/>
    </source>
</evidence>
<dbReference type="Gene3D" id="1.20.1250.20">
    <property type="entry name" value="MFS general substrate transporter like domains"/>
    <property type="match status" value="1"/>
</dbReference>
<dbReference type="PANTHER" id="PTHR23501">
    <property type="entry name" value="MAJOR FACILITATOR SUPERFAMILY"/>
    <property type="match status" value="1"/>
</dbReference>
<feature type="transmembrane region" description="Helical" evidence="6">
    <location>
        <begin position="494"/>
        <end position="515"/>
    </location>
</feature>
<dbReference type="Gene3D" id="1.20.1720.10">
    <property type="entry name" value="Multidrug resistance protein D"/>
    <property type="match status" value="1"/>
</dbReference>
<evidence type="ECO:0000256" key="2">
    <source>
        <dbReference type="ARBA" id="ARBA00022692"/>
    </source>
</evidence>
<evidence type="ECO:0000256" key="5">
    <source>
        <dbReference type="SAM" id="MobiDB-lite"/>
    </source>
</evidence>
<organism evidence="8 9">
    <name type="scientific">Rhizodiscina lignyota</name>
    <dbReference type="NCBI Taxonomy" id="1504668"/>
    <lineage>
        <taxon>Eukaryota</taxon>
        <taxon>Fungi</taxon>
        <taxon>Dikarya</taxon>
        <taxon>Ascomycota</taxon>
        <taxon>Pezizomycotina</taxon>
        <taxon>Dothideomycetes</taxon>
        <taxon>Pleosporomycetidae</taxon>
        <taxon>Aulographales</taxon>
        <taxon>Rhizodiscinaceae</taxon>
        <taxon>Rhizodiscina</taxon>
    </lineage>
</organism>
<feature type="transmembrane region" description="Helical" evidence="6">
    <location>
        <begin position="365"/>
        <end position="384"/>
    </location>
</feature>
<dbReference type="InterPro" id="IPR036259">
    <property type="entry name" value="MFS_trans_sf"/>
</dbReference>
<feature type="transmembrane region" description="Helical" evidence="6">
    <location>
        <begin position="564"/>
        <end position="583"/>
    </location>
</feature>
<feature type="region of interest" description="Disordered" evidence="5">
    <location>
        <begin position="456"/>
        <end position="484"/>
    </location>
</feature>
<sequence>MIDSKNAIRQTVAPTTTTPILQPDPKAPTETTRLLLPDDSSEVSATTQNVHYQNVSGIQFRWLFGCLMLASLVAFFDGTLMASSHPIIASYFQASNSASWLSTVFFLTLTVFQPMYGRVSDLIGRRHVLLFALVVFFLGTGWCAAAPDMGSFIAARALCGLGAGGVAAMTVILVNDVVRLEYRGIYQSYYNVAWGLGNGLGAALGGVLCDQLGWRAAFGIQLPFIFAIGIVAWIVTPSNLGPNLAKSEIQTFVEAAQAFDIPGAFVLTVTITSLTLSLNLPGTVLPWTHPIVLISLATFLISSCFLLHVEYYAPRPILPLSHLSTPPMLNLMWSNFLSATTINTVLFYLPLYLQAVRELSPTASGLYLLIPLASASAAGLISGLWITNIRKTKPPILAGSVFFLLGAISTTVLCINPTTATTISPWAIALLIPGTSIAQGMNWSATTIAVLTLPGPSSKPASSSPDGRETTPSRTTTSPSQSTTTTTLALIRSIGSTLGIAFSSWIFQVTLLYYLNQNITSNPEGTTKQALIDHITHASISAIATLPPLIKAQAIASYVQALRLTFASGIIGAVGGLLLVVAVRDRLPSLKRESKEEDEEEEEESR</sequence>
<dbReference type="OrthoDB" id="419537at2759"/>
<keyword evidence="9" id="KW-1185">Reference proteome</keyword>
<evidence type="ECO:0000259" key="7">
    <source>
        <dbReference type="PROSITE" id="PS50850"/>
    </source>
</evidence>
<dbReference type="Pfam" id="PF07690">
    <property type="entry name" value="MFS_1"/>
    <property type="match status" value="1"/>
</dbReference>
<evidence type="ECO:0000256" key="3">
    <source>
        <dbReference type="ARBA" id="ARBA00022989"/>
    </source>
</evidence>
<proteinExistence type="predicted"/>
<keyword evidence="2 6" id="KW-0812">Transmembrane</keyword>
<dbReference type="AlphaFoldDB" id="A0A9P4M2P5"/>
<reference evidence="8" key="1">
    <citation type="journal article" date="2020" name="Stud. Mycol.">
        <title>101 Dothideomycetes genomes: a test case for predicting lifestyles and emergence of pathogens.</title>
        <authorList>
            <person name="Haridas S."/>
            <person name="Albert R."/>
            <person name="Binder M."/>
            <person name="Bloem J."/>
            <person name="Labutti K."/>
            <person name="Salamov A."/>
            <person name="Andreopoulos B."/>
            <person name="Baker S."/>
            <person name="Barry K."/>
            <person name="Bills G."/>
            <person name="Bluhm B."/>
            <person name="Cannon C."/>
            <person name="Castanera R."/>
            <person name="Culley D."/>
            <person name="Daum C."/>
            <person name="Ezra D."/>
            <person name="Gonzalez J."/>
            <person name="Henrissat B."/>
            <person name="Kuo A."/>
            <person name="Liang C."/>
            <person name="Lipzen A."/>
            <person name="Lutzoni F."/>
            <person name="Magnuson J."/>
            <person name="Mondo S."/>
            <person name="Nolan M."/>
            <person name="Ohm R."/>
            <person name="Pangilinan J."/>
            <person name="Park H.-J."/>
            <person name="Ramirez L."/>
            <person name="Alfaro M."/>
            <person name="Sun H."/>
            <person name="Tritt A."/>
            <person name="Yoshinaga Y."/>
            <person name="Zwiers L.-H."/>
            <person name="Turgeon B."/>
            <person name="Goodwin S."/>
            <person name="Spatafora J."/>
            <person name="Crous P."/>
            <person name="Grigoriev I."/>
        </authorList>
    </citation>
    <scope>NUCLEOTIDE SEQUENCE</scope>
    <source>
        <strain evidence="8">CBS 133067</strain>
    </source>
</reference>
<feature type="domain" description="Major facilitator superfamily (MFS) profile" evidence="7">
    <location>
        <begin position="63"/>
        <end position="587"/>
    </location>
</feature>
<keyword evidence="4 6" id="KW-0472">Membrane</keyword>
<evidence type="ECO:0000313" key="8">
    <source>
        <dbReference type="EMBL" id="KAF2095891.1"/>
    </source>
</evidence>
<feature type="transmembrane region" description="Helical" evidence="6">
    <location>
        <begin position="153"/>
        <end position="174"/>
    </location>
</feature>
<dbReference type="PANTHER" id="PTHR23501:SF67">
    <property type="entry name" value="MFS MULTIDRUG EFFLUX TRANSPORTER (EUROFUNG)"/>
    <property type="match status" value="1"/>
</dbReference>
<protein>
    <submittedName>
        <fullName evidence="8">MFS general substrate transporter</fullName>
    </submittedName>
</protein>
<dbReference type="PROSITE" id="PS50850">
    <property type="entry name" value="MFS"/>
    <property type="match status" value="1"/>
</dbReference>
<evidence type="ECO:0000256" key="6">
    <source>
        <dbReference type="SAM" id="Phobius"/>
    </source>
</evidence>
<dbReference type="SUPFAM" id="SSF103473">
    <property type="entry name" value="MFS general substrate transporter"/>
    <property type="match status" value="1"/>
</dbReference>
<feature type="compositionally biased region" description="Low complexity" evidence="5">
    <location>
        <begin position="472"/>
        <end position="484"/>
    </location>
</feature>
<feature type="transmembrane region" description="Helical" evidence="6">
    <location>
        <begin position="291"/>
        <end position="313"/>
    </location>
</feature>
<comment type="subcellular location">
    <subcellularLocation>
        <location evidence="1">Membrane</location>
        <topology evidence="1">Multi-pass membrane protein</topology>
    </subcellularLocation>
</comment>
<feature type="compositionally biased region" description="Low complexity" evidence="5">
    <location>
        <begin position="456"/>
        <end position="465"/>
    </location>
</feature>
<comment type="caution">
    <text evidence="8">The sequence shown here is derived from an EMBL/GenBank/DDBJ whole genome shotgun (WGS) entry which is preliminary data.</text>
</comment>
<accession>A0A9P4M2P5</accession>
<name>A0A9P4M2P5_9PEZI</name>
<feature type="transmembrane region" description="Helical" evidence="6">
    <location>
        <begin position="62"/>
        <end position="85"/>
    </location>
</feature>
<evidence type="ECO:0000256" key="4">
    <source>
        <dbReference type="ARBA" id="ARBA00023136"/>
    </source>
</evidence>